<dbReference type="EMBL" id="CP157484">
    <property type="protein sequence ID" value="XBO37173.1"/>
    <property type="molecule type" value="Genomic_DNA"/>
</dbReference>
<proteinExistence type="predicted"/>
<accession>A0AAU7JA59</accession>
<dbReference type="PIRSF" id="PIRSF031878">
    <property type="entry name" value="UCP031878"/>
    <property type="match status" value="1"/>
</dbReference>
<organism evidence="1">
    <name type="scientific">Alsobacter sp. KACC 23698</name>
    <dbReference type="NCBI Taxonomy" id="3149229"/>
    <lineage>
        <taxon>Bacteria</taxon>
        <taxon>Pseudomonadati</taxon>
        <taxon>Pseudomonadota</taxon>
        <taxon>Alphaproteobacteria</taxon>
        <taxon>Hyphomicrobiales</taxon>
        <taxon>Alsobacteraceae</taxon>
        <taxon>Alsobacter</taxon>
    </lineage>
</organism>
<dbReference type="RefSeq" id="WP_406853992.1">
    <property type="nucleotide sequence ID" value="NZ_CP157484.1"/>
</dbReference>
<dbReference type="InterPro" id="IPR009922">
    <property type="entry name" value="DUF1457"/>
</dbReference>
<reference evidence="1" key="1">
    <citation type="submission" date="2024-05" db="EMBL/GenBank/DDBJ databases">
        <authorList>
            <person name="Kim S."/>
            <person name="Heo J."/>
            <person name="Choi H."/>
            <person name="Choi Y."/>
            <person name="Kwon S.-W."/>
            <person name="Kim Y."/>
        </authorList>
    </citation>
    <scope>NUCLEOTIDE SEQUENCE</scope>
    <source>
        <strain evidence="1">KACC 23698</strain>
    </source>
</reference>
<dbReference type="Pfam" id="PF07310">
    <property type="entry name" value="PAS_5"/>
    <property type="match status" value="1"/>
</dbReference>
<dbReference type="AlphaFoldDB" id="A0AAU7JA59"/>
<evidence type="ECO:0000313" key="1">
    <source>
        <dbReference type="EMBL" id="XBO37173.1"/>
    </source>
</evidence>
<gene>
    <name evidence="1" type="ORF">ABEG18_15690</name>
</gene>
<protein>
    <submittedName>
        <fullName evidence="1">PAS domain-containing protein</fullName>
    </submittedName>
</protein>
<sequence>MKHGVTQSLFAYWNELRGERSAPERSEVDPGRIRHILADTFIIEVDDERLCPVRLAGARISALAGRELKGASFMALWRDEFREDAVALVDGAVNNACAVVASVTGSSRDGRVHDLELLLLPLRHRGKTHSRLLGALSPLAAPPRLGLDPVAGFEVRSRRIIHAVDAGTPALRPPRERLGNVAPIRRGHLFVFAGGRIDGAEDAAKPPLT</sequence>
<name>A0AAU7JA59_9HYPH</name>